<proteinExistence type="predicted"/>
<reference evidence="2" key="2">
    <citation type="journal article" date="2015" name="Data Brief">
        <title>Shoot transcriptome of the giant reed, Arundo donax.</title>
        <authorList>
            <person name="Barrero R.A."/>
            <person name="Guerrero F.D."/>
            <person name="Moolhuijzen P."/>
            <person name="Goolsby J.A."/>
            <person name="Tidwell J."/>
            <person name="Bellgard S.E."/>
            <person name="Bellgard M.I."/>
        </authorList>
    </citation>
    <scope>NUCLEOTIDE SEQUENCE</scope>
    <source>
        <tissue evidence="2">Shoot tissue taken approximately 20 cm above the soil surface</tissue>
    </source>
</reference>
<protein>
    <submittedName>
        <fullName evidence="2">Uncharacterized protein</fullName>
    </submittedName>
</protein>
<dbReference type="AlphaFoldDB" id="A0A0A9BT54"/>
<evidence type="ECO:0000256" key="1">
    <source>
        <dbReference type="SAM" id="MobiDB-lite"/>
    </source>
</evidence>
<evidence type="ECO:0000313" key="2">
    <source>
        <dbReference type="EMBL" id="JAD67204.1"/>
    </source>
</evidence>
<name>A0A0A9BT54_ARUDO</name>
<organism evidence="2">
    <name type="scientific">Arundo donax</name>
    <name type="common">Giant reed</name>
    <name type="synonym">Donax arundinaceus</name>
    <dbReference type="NCBI Taxonomy" id="35708"/>
    <lineage>
        <taxon>Eukaryota</taxon>
        <taxon>Viridiplantae</taxon>
        <taxon>Streptophyta</taxon>
        <taxon>Embryophyta</taxon>
        <taxon>Tracheophyta</taxon>
        <taxon>Spermatophyta</taxon>
        <taxon>Magnoliopsida</taxon>
        <taxon>Liliopsida</taxon>
        <taxon>Poales</taxon>
        <taxon>Poaceae</taxon>
        <taxon>PACMAD clade</taxon>
        <taxon>Arundinoideae</taxon>
        <taxon>Arundineae</taxon>
        <taxon>Arundo</taxon>
    </lineage>
</organism>
<dbReference type="EMBL" id="GBRH01230691">
    <property type="protein sequence ID" value="JAD67204.1"/>
    <property type="molecule type" value="Transcribed_RNA"/>
</dbReference>
<feature type="compositionally biased region" description="Basic and acidic residues" evidence="1">
    <location>
        <begin position="12"/>
        <end position="24"/>
    </location>
</feature>
<accession>A0A0A9BT54</accession>
<feature type="region of interest" description="Disordered" evidence="1">
    <location>
        <begin position="1"/>
        <end position="35"/>
    </location>
</feature>
<reference evidence="2" key="1">
    <citation type="submission" date="2014-09" db="EMBL/GenBank/DDBJ databases">
        <authorList>
            <person name="Magalhaes I.L.F."/>
            <person name="Oliveira U."/>
            <person name="Santos F.R."/>
            <person name="Vidigal T.H.D.A."/>
            <person name="Brescovit A.D."/>
            <person name="Santos A.J."/>
        </authorList>
    </citation>
    <scope>NUCLEOTIDE SEQUENCE</scope>
    <source>
        <tissue evidence="2">Shoot tissue taken approximately 20 cm above the soil surface</tissue>
    </source>
</reference>
<sequence>MLDTTTNRSNRKQQDVVREKKRNDMQMNSGDLWIL</sequence>